<protein>
    <submittedName>
        <fullName evidence="1">Uncharacterized protein</fullName>
    </submittedName>
</protein>
<dbReference type="Proteomes" id="UP000245698">
    <property type="component" value="Unassembled WGS sequence"/>
</dbReference>
<reference evidence="2" key="1">
    <citation type="submission" date="2016-12" db="EMBL/GenBank/DDBJ databases">
        <authorList>
            <person name="Brunel B."/>
        </authorList>
    </citation>
    <scope>NUCLEOTIDE SEQUENCE [LARGE SCALE GENOMIC DNA]</scope>
</reference>
<proteinExistence type="predicted"/>
<organism evidence="1 2">
    <name type="scientific">Mesorhizobium delmotii</name>
    <dbReference type="NCBI Taxonomy" id="1631247"/>
    <lineage>
        <taxon>Bacteria</taxon>
        <taxon>Pseudomonadati</taxon>
        <taxon>Pseudomonadota</taxon>
        <taxon>Alphaproteobacteria</taxon>
        <taxon>Hyphomicrobiales</taxon>
        <taxon>Phyllobacteriaceae</taxon>
        <taxon>Mesorhizobium</taxon>
    </lineage>
</organism>
<sequence length="58" mass="6296">MIQRDFCALGAGAGANVPSLRDRPDVFGAEPMRAAWTLPHRHGARQVASIHRGRCNSI</sequence>
<dbReference type="AlphaFoldDB" id="A0A2P9AXW9"/>
<name>A0A2P9AXW9_9HYPH</name>
<evidence type="ECO:0000313" key="2">
    <source>
        <dbReference type="Proteomes" id="UP000245698"/>
    </source>
</evidence>
<evidence type="ECO:0000313" key="1">
    <source>
        <dbReference type="EMBL" id="SJM36034.1"/>
    </source>
</evidence>
<dbReference type="EMBL" id="FUIG01000110">
    <property type="protein sequence ID" value="SJM36034.1"/>
    <property type="molecule type" value="Genomic_DNA"/>
</dbReference>
<accession>A0A2P9AXW9</accession>
<gene>
    <name evidence="1" type="ORF">BQ8482_960001</name>
</gene>
<keyword evidence="2" id="KW-1185">Reference proteome</keyword>